<dbReference type="Proteomes" id="UP000002168">
    <property type="component" value="Chromosome"/>
</dbReference>
<accession>B1KN16</accession>
<proteinExistence type="predicted"/>
<evidence type="ECO:0000313" key="2">
    <source>
        <dbReference type="EMBL" id="ACA88973.1"/>
    </source>
</evidence>
<feature type="signal peptide" evidence="1">
    <location>
        <begin position="1"/>
        <end position="19"/>
    </location>
</feature>
<dbReference type="RefSeq" id="WP_012327290.1">
    <property type="nucleotide sequence ID" value="NC_010506.1"/>
</dbReference>
<dbReference type="EMBL" id="CP000961">
    <property type="protein sequence ID" value="ACA88973.1"/>
    <property type="molecule type" value="Genomic_DNA"/>
</dbReference>
<reference evidence="2 3" key="1">
    <citation type="submission" date="2008-02" db="EMBL/GenBank/DDBJ databases">
        <title>Complete sequence of Shewanella woodyi ATCC 51908.</title>
        <authorList>
            <consortium name="US DOE Joint Genome Institute"/>
            <person name="Copeland A."/>
            <person name="Lucas S."/>
            <person name="Lapidus A."/>
            <person name="Glavina del Rio T."/>
            <person name="Dalin E."/>
            <person name="Tice H."/>
            <person name="Bruce D."/>
            <person name="Goodwin L."/>
            <person name="Pitluck S."/>
            <person name="Sims D."/>
            <person name="Brettin T."/>
            <person name="Detter J.C."/>
            <person name="Han C."/>
            <person name="Kuske C.R."/>
            <person name="Schmutz J."/>
            <person name="Larimer F."/>
            <person name="Land M."/>
            <person name="Hauser L."/>
            <person name="Kyrpides N."/>
            <person name="Lykidis A."/>
            <person name="Zhao J.-S."/>
            <person name="Richardson P."/>
        </authorList>
    </citation>
    <scope>NUCLEOTIDE SEQUENCE [LARGE SCALE GENOMIC DNA]</scope>
    <source>
        <strain evidence="3">ATCC 51908 / MS32</strain>
    </source>
</reference>
<keyword evidence="1" id="KW-0732">Signal</keyword>
<dbReference type="SUPFAM" id="SSF54427">
    <property type="entry name" value="NTF2-like"/>
    <property type="match status" value="1"/>
</dbReference>
<dbReference type="eggNOG" id="ENOG5030QJ6">
    <property type="taxonomic scope" value="Bacteria"/>
</dbReference>
<dbReference type="HOGENOM" id="CLU_1694012_0_0_6"/>
<name>B1KN16_SHEWM</name>
<keyword evidence="3" id="KW-1185">Reference proteome</keyword>
<feature type="chain" id="PRO_5002767223" description="Nuclear transport factor 2 family protein" evidence="1">
    <location>
        <begin position="20"/>
        <end position="154"/>
    </location>
</feature>
<dbReference type="KEGG" id="swd:Swoo_4723"/>
<protein>
    <recommendedName>
        <fullName evidence="4">Nuclear transport factor 2 family protein</fullName>
    </recommendedName>
</protein>
<evidence type="ECO:0000256" key="1">
    <source>
        <dbReference type="SAM" id="SignalP"/>
    </source>
</evidence>
<dbReference type="Gene3D" id="3.10.450.50">
    <property type="match status" value="1"/>
</dbReference>
<organism evidence="2 3">
    <name type="scientific">Shewanella woodyi (strain ATCC 51908 / MS32)</name>
    <dbReference type="NCBI Taxonomy" id="392500"/>
    <lineage>
        <taxon>Bacteria</taxon>
        <taxon>Pseudomonadati</taxon>
        <taxon>Pseudomonadota</taxon>
        <taxon>Gammaproteobacteria</taxon>
        <taxon>Alteromonadales</taxon>
        <taxon>Shewanellaceae</taxon>
        <taxon>Shewanella</taxon>
    </lineage>
</organism>
<dbReference type="AlphaFoldDB" id="B1KN16"/>
<evidence type="ECO:0008006" key="4">
    <source>
        <dbReference type="Google" id="ProtNLM"/>
    </source>
</evidence>
<dbReference type="InterPro" id="IPR032710">
    <property type="entry name" value="NTF2-like_dom_sf"/>
</dbReference>
<sequence length="154" mass="17658" precursor="true">MFKWITLSLSFFFSTLVLANSTEVKLEHFAKNYFDLWVATQAPDASKEDIENYLALLTQDIGHQHLPYDSDDIRQPDGKENMRKGMLYYLGGHTEHSATLISITVGYNVVIIKYDTVSKGIHPQTKTEVRFSYDTTEVLEIENGKVSVIRKYSE</sequence>
<evidence type="ECO:0000313" key="3">
    <source>
        <dbReference type="Proteomes" id="UP000002168"/>
    </source>
</evidence>
<gene>
    <name evidence="2" type="ordered locus">Swoo_4723</name>
</gene>